<reference evidence="2 3" key="1">
    <citation type="submission" date="2015-01" db="EMBL/GenBank/DDBJ databases">
        <title>Enhanced salinomycin production by adjusting the supply of polyketide extender units in Streptomyce albus DSM 41398.</title>
        <authorList>
            <person name="Lu C."/>
        </authorList>
    </citation>
    <scope>NUCLEOTIDE SEQUENCE [LARGE SCALE GENOMIC DNA]</scope>
    <source>
        <strain evidence="3">ATCC 21838 / DSM 41398 / FERM P-419 / JCM 4703 / NBRC 107858</strain>
    </source>
</reference>
<keyword evidence="3" id="KW-1185">Reference proteome</keyword>
<dbReference type="KEGG" id="sals:SLNWT_3780"/>
<name>A0A0B5EZW3_STRA4</name>
<organism evidence="2 3">
    <name type="scientific">Streptomyces albus (strain ATCC 21838 / DSM 41398 / FERM P-419 / JCM 4703 / NBRC 107858)</name>
    <dbReference type="NCBI Taxonomy" id="1081613"/>
    <lineage>
        <taxon>Bacteria</taxon>
        <taxon>Bacillati</taxon>
        <taxon>Actinomycetota</taxon>
        <taxon>Actinomycetes</taxon>
        <taxon>Kitasatosporales</taxon>
        <taxon>Streptomycetaceae</taxon>
        <taxon>Streptomyces</taxon>
    </lineage>
</organism>
<protein>
    <submittedName>
        <fullName evidence="2">Secreted protein</fullName>
    </submittedName>
</protein>
<accession>A0A0B5EZW3</accession>
<proteinExistence type="predicted"/>
<dbReference type="AlphaFoldDB" id="A0A0B5EZW3"/>
<sequence>MASIRTARVLAAAAALPLAVALFSGAAAADTGALSGDRANAGVATVGAGARGAGPGISATGQQQAVGDSARNENNAVNINGSAPTFVDQRHLGIVFTPLW</sequence>
<evidence type="ECO:0000313" key="2">
    <source>
        <dbReference type="EMBL" id="AJE84156.1"/>
    </source>
</evidence>
<feature type="signal peptide" evidence="1">
    <location>
        <begin position="1"/>
        <end position="29"/>
    </location>
</feature>
<feature type="chain" id="PRO_5002116322" evidence="1">
    <location>
        <begin position="30"/>
        <end position="100"/>
    </location>
</feature>
<evidence type="ECO:0000313" key="3">
    <source>
        <dbReference type="Proteomes" id="UP000031523"/>
    </source>
</evidence>
<dbReference type="Proteomes" id="UP000031523">
    <property type="component" value="Chromosome"/>
</dbReference>
<gene>
    <name evidence="2" type="ORF">SLNWT_3780</name>
</gene>
<dbReference type="EMBL" id="CP010519">
    <property type="protein sequence ID" value="AJE84156.1"/>
    <property type="molecule type" value="Genomic_DNA"/>
</dbReference>
<keyword evidence="1" id="KW-0732">Signal</keyword>
<evidence type="ECO:0000256" key="1">
    <source>
        <dbReference type="SAM" id="SignalP"/>
    </source>
</evidence>